<evidence type="ECO:0000313" key="3">
    <source>
        <dbReference type="Proteomes" id="UP001267710"/>
    </source>
</evidence>
<keyword evidence="3" id="KW-1185">Reference proteome</keyword>
<feature type="region of interest" description="Disordered" evidence="1">
    <location>
        <begin position="444"/>
        <end position="465"/>
    </location>
</feature>
<evidence type="ECO:0000256" key="1">
    <source>
        <dbReference type="SAM" id="MobiDB-lite"/>
    </source>
</evidence>
<comment type="caution">
    <text evidence="2">The sequence shown here is derived from an EMBL/GenBank/DDBJ whole genome shotgun (WGS) entry which is preliminary data.</text>
</comment>
<gene>
    <name evidence="2" type="ORF">QE399_001363</name>
</gene>
<sequence>MSAILSPDLPTDSPESALTDFFRDADAAADSPLLWRIARQQELTQALSGLFHGPAALVQLRLWVFLQLAAQGEALLPRERIEDLFRALRPEALETVLKRFRDVGLLAWDETQRAYTLPPLAQRVAGLLSPLANEAPPGDAEEGGELADLLGSVVGANQLGHVDAGQVQLLHAQLARLHGEFADAIASGSEFRLREARKRYDRAATLIDRASDAITAIISNAHGHIALERAARGLGQAQSRLLAMASQFNRALQQVDRQRVTLGTTGITSTDVKRWLQALPRTHALLQDALGTPTSFATLAPHELLDVVEAEFERDRPQAAAAEDLPGATPAPAGTLAAVALPRELNDLSELLAAWDLEPADAHGPHDVADALLGTTPADARYAQVAYKAQLLPLLGDPQAAVLPGLTGDLARQPWRVQWEASAKKIKHPQIALLSRGRLVPAGHGNNVPAPVSDAPGTAAPADPH</sequence>
<name>A0ABU1I8X4_9BURK</name>
<proteinExistence type="predicted"/>
<dbReference type="RefSeq" id="WP_309827406.1">
    <property type="nucleotide sequence ID" value="NZ_JAVIZX010000001.1"/>
</dbReference>
<dbReference type="Proteomes" id="UP001267710">
    <property type="component" value="Unassembled WGS sequence"/>
</dbReference>
<organism evidence="2 3">
    <name type="scientific">Paracidovorax wautersii</name>
    <dbReference type="NCBI Taxonomy" id="1177982"/>
    <lineage>
        <taxon>Bacteria</taxon>
        <taxon>Pseudomonadati</taxon>
        <taxon>Pseudomonadota</taxon>
        <taxon>Betaproteobacteria</taxon>
        <taxon>Burkholderiales</taxon>
        <taxon>Comamonadaceae</taxon>
        <taxon>Paracidovorax</taxon>
    </lineage>
</organism>
<reference evidence="2 3" key="1">
    <citation type="submission" date="2023-08" db="EMBL/GenBank/DDBJ databases">
        <title>Functional and genomic diversity of the sorghum phyllosphere microbiome.</title>
        <authorList>
            <person name="Shade A."/>
        </authorList>
    </citation>
    <scope>NUCLEOTIDE SEQUENCE [LARGE SCALE GENOMIC DNA]</scope>
    <source>
        <strain evidence="2 3">SORGH_AS_0335</strain>
    </source>
</reference>
<protein>
    <submittedName>
        <fullName evidence="2">Uncharacterized protein</fullName>
    </submittedName>
</protein>
<evidence type="ECO:0000313" key="2">
    <source>
        <dbReference type="EMBL" id="MDR6213674.1"/>
    </source>
</evidence>
<dbReference type="EMBL" id="JAVIZX010000001">
    <property type="protein sequence ID" value="MDR6213674.1"/>
    <property type="molecule type" value="Genomic_DNA"/>
</dbReference>
<accession>A0ABU1I8X4</accession>